<keyword evidence="1" id="KW-1133">Transmembrane helix</keyword>
<evidence type="ECO:0000256" key="1">
    <source>
        <dbReference type="SAM" id="Phobius"/>
    </source>
</evidence>
<proteinExistence type="predicted"/>
<feature type="transmembrane region" description="Helical" evidence="1">
    <location>
        <begin position="53"/>
        <end position="78"/>
    </location>
</feature>
<dbReference type="EMBL" id="JABEXW010001071">
    <property type="protein sequence ID" value="KAF4948048.1"/>
    <property type="molecule type" value="Genomic_DNA"/>
</dbReference>
<keyword evidence="3" id="KW-1185">Reference proteome</keyword>
<keyword evidence="1" id="KW-0472">Membrane</keyword>
<feature type="transmembrane region" description="Helical" evidence="1">
    <location>
        <begin position="138"/>
        <end position="160"/>
    </location>
</feature>
<protein>
    <submittedName>
        <fullName evidence="2">Uncharacterized protein</fullName>
    </submittedName>
</protein>
<evidence type="ECO:0000313" key="2">
    <source>
        <dbReference type="EMBL" id="KAF4948048.1"/>
    </source>
</evidence>
<keyword evidence="1" id="KW-0812">Transmembrane</keyword>
<comment type="caution">
    <text evidence="2">The sequence shown here is derived from an EMBL/GenBank/DDBJ whole genome shotgun (WGS) entry which is preliminary data.</text>
</comment>
<dbReference type="OrthoDB" id="5020742at2759"/>
<gene>
    <name evidence="2" type="ORF">FSARC_13841</name>
</gene>
<reference evidence="2" key="1">
    <citation type="journal article" date="2020" name="BMC Genomics">
        <title>Correction to: Identification and distribution of gene clusters required for synthesis of sphingolipid metabolism inhibitors in diverse species of the filamentous fungus Fusarium.</title>
        <authorList>
            <person name="Kim H.S."/>
            <person name="Lohmar J.M."/>
            <person name="Busman M."/>
            <person name="Brown D.W."/>
            <person name="Naumann T.A."/>
            <person name="Divon H.H."/>
            <person name="Lysoe E."/>
            <person name="Uhlig S."/>
            <person name="Proctor R.H."/>
        </authorList>
    </citation>
    <scope>NUCLEOTIDE SEQUENCE</scope>
    <source>
        <strain evidence="2">NRRL 20472</strain>
    </source>
</reference>
<dbReference type="Proteomes" id="UP000622797">
    <property type="component" value="Unassembled WGS sequence"/>
</dbReference>
<name>A0A8H4WRF3_9HYPO</name>
<organism evidence="2 3">
    <name type="scientific">Fusarium sarcochroum</name>
    <dbReference type="NCBI Taxonomy" id="1208366"/>
    <lineage>
        <taxon>Eukaryota</taxon>
        <taxon>Fungi</taxon>
        <taxon>Dikarya</taxon>
        <taxon>Ascomycota</taxon>
        <taxon>Pezizomycotina</taxon>
        <taxon>Sordariomycetes</taxon>
        <taxon>Hypocreomycetidae</taxon>
        <taxon>Hypocreales</taxon>
        <taxon>Nectriaceae</taxon>
        <taxon>Fusarium</taxon>
        <taxon>Fusarium lateritium species complex</taxon>
    </lineage>
</organism>
<evidence type="ECO:0000313" key="3">
    <source>
        <dbReference type="Proteomes" id="UP000622797"/>
    </source>
</evidence>
<accession>A0A8H4WRF3</accession>
<feature type="transmembrane region" description="Helical" evidence="1">
    <location>
        <begin position="99"/>
        <end position="122"/>
    </location>
</feature>
<feature type="transmembrane region" description="Helical" evidence="1">
    <location>
        <begin position="12"/>
        <end position="33"/>
    </location>
</feature>
<dbReference type="AlphaFoldDB" id="A0A8H4WRF3"/>
<reference evidence="2" key="2">
    <citation type="submission" date="2020-05" db="EMBL/GenBank/DDBJ databases">
        <authorList>
            <person name="Kim H.-S."/>
            <person name="Proctor R.H."/>
            <person name="Brown D.W."/>
        </authorList>
    </citation>
    <scope>NUCLEOTIDE SEQUENCE</scope>
    <source>
        <strain evidence="2">NRRL 20472</strain>
    </source>
</reference>
<sequence>MVAITTSFVLEYTWRGILLLIELVVLATLFFGIPGTSVYLLWVSSQHLQSDEFYFAKEALVCQVFHSLFLTLTIWGTVPYYSVRESLSVHTRVLTTATFQVLFFVYSLSSGAAITIMFLWYFDFESAGMADLASQCQAIAAFLLVVWCLALVLFIVFLYYEKFGFPSPMKQMFSDLGRLLHGQNPSDTVEDKGFYE</sequence>